<keyword evidence="3 11" id="KW-0808">Transferase</keyword>
<protein>
    <recommendedName>
        <fullName evidence="1">non-specific serine/threonine protein kinase</fullName>
        <ecNumber evidence="1">2.7.11.1</ecNumber>
    </recommendedName>
</protein>
<reference evidence="11 12" key="1">
    <citation type="submission" date="2023-07" db="EMBL/GenBank/DDBJ databases">
        <title>Genomic Encyclopedia of Type Strains, Phase IV (KMG-IV): sequencing the most valuable type-strain genomes for metagenomic binning, comparative biology and taxonomic classification.</title>
        <authorList>
            <person name="Goeker M."/>
        </authorList>
    </citation>
    <scope>NUCLEOTIDE SEQUENCE [LARGE SCALE GENOMIC DNA]</scope>
    <source>
        <strain evidence="11 12">DSM 22170</strain>
    </source>
</reference>
<dbReference type="CDD" id="cd14014">
    <property type="entry name" value="STKc_PknB_like"/>
    <property type="match status" value="1"/>
</dbReference>
<dbReference type="SUPFAM" id="SSF56112">
    <property type="entry name" value="Protein kinase-like (PK-like)"/>
    <property type="match status" value="1"/>
</dbReference>
<dbReference type="PANTHER" id="PTHR24363">
    <property type="entry name" value="SERINE/THREONINE PROTEIN KINASE"/>
    <property type="match status" value="1"/>
</dbReference>
<comment type="catalytic activity">
    <reaction evidence="7">
        <text>L-threonyl-[protein] + ATP = O-phospho-L-threonyl-[protein] + ADP + H(+)</text>
        <dbReference type="Rhea" id="RHEA:46608"/>
        <dbReference type="Rhea" id="RHEA-COMP:11060"/>
        <dbReference type="Rhea" id="RHEA-COMP:11605"/>
        <dbReference type="ChEBI" id="CHEBI:15378"/>
        <dbReference type="ChEBI" id="CHEBI:30013"/>
        <dbReference type="ChEBI" id="CHEBI:30616"/>
        <dbReference type="ChEBI" id="CHEBI:61977"/>
        <dbReference type="ChEBI" id="CHEBI:456216"/>
        <dbReference type="EC" id="2.7.11.1"/>
    </reaction>
</comment>
<proteinExistence type="predicted"/>
<comment type="caution">
    <text evidence="11">The sequence shown here is derived from an EMBL/GenBank/DDBJ whole genome shotgun (WGS) entry which is preliminary data.</text>
</comment>
<dbReference type="EMBL" id="JAVDQH010000016">
    <property type="protein sequence ID" value="MDR6245632.1"/>
    <property type="molecule type" value="Genomic_DNA"/>
</dbReference>
<evidence type="ECO:0000256" key="7">
    <source>
        <dbReference type="ARBA" id="ARBA00047899"/>
    </source>
</evidence>
<comment type="catalytic activity">
    <reaction evidence="8">
        <text>L-seryl-[protein] + ATP = O-phospho-L-seryl-[protein] + ADP + H(+)</text>
        <dbReference type="Rhea" id="RHEA:17989"/>
        <dbReference type="Rhea" id="RHEA-COMP:9863"/>
        <dbReference type="Rhea" id="RHEA-COMP:11604"/>
        <dbReference type="ChEBI" id="CHEBI:15378"/>
        <dbReference type="ChEBI" id="CHEBI:29999"/>
        <dbReference type="ChEBI" id="CHEBI:30616"/>
        <dbReference type="ChEBI" id="CHEBI:83421"/>
        <dbReference type="ChEBI" id="CHEBI:456216"/>
        <dbReference type="EC" id="2.7.11.1"/>
    </reaction>
</comment>
<dbReference type="InterPro" id="IPR000719">
    <property type="entry name" value="Prot_kinase_dom"/>
</dbReference>
<dbReference type="Gene3D" id="1.10.510.10">
    <property type="entry name" value="Transferase(Phosphotransferase) domain 1"/>
    <property type="match status" value="1"/>
</dbReference>
<dbReference type="PROSITE" id="PS50011">
    <property type="entry name" value="PROTEIN_KINASE_DOM"/>
    <property type="match status" value="1"/>
</dbReference>
<keyword evidence="2" id="KW-0723">Serine/threonine-protein kinase</keyword>
<keyword evidence="4 9" id="KW-0547">Nucleotide-binding</keyword>
<evidence type="ECO:0000256" key="5">
    <source>
        <dbReference type="ARBA" id="ARBA00022777"/>
    </source>
</evidence>
<keyword evidence="12" id="KW-1185">Reference proteome</keyword>
<feature type="binding site" evidence="9">
    <location>
        <position position="47"/>
    </location>
    <ligand>
        <name>ATP</name>
        <dbReference type="ChEBI" id="CHEBI:30616"/>
    </ligand>
</feature>
<dbReference type="RefSeq" id="WP_188777750.1">
    <property type="nucleotide sequence ID" value="NZ_BMMB01000011.1"/>
</dbReference>
<evidence type="ECO:0000256" key="8">
    <source>
        <dbReference type="ARBA" id="ARBA00048679"/>
    </source>
</evidence>
<evidence type="ECO:0000256" key="9">
    <source>
        <dbReference type="PROSITE-ProRule" id="PRU10141"/>
    </source>
</evidence>
<dbReference type="Gene3D" id="3.30.200.20">
    <property type="entry name" value="Phosphorylase Kinase, domain 1"/>
    <property type="match status" value="1"/>
</dbReference>
<evidence type="ECO:0000256" key="3">
    <source>
        <dbReference type="ARBA" id="ARBA00022679"/>
    </source>
</evidence>
<dbReference type="PROSITE" id="PS00107">
    <property type="entry name" value="PROTEIN_KINASE_ATP"/>
    <property type="match status" value="1"/>
</dbReference>
<dbReference type="PANTHER" id="PTHR24363:SF0">
    <property type="entry name" value="SERINE_THREONINE KINASE LIKE DOMAIN CONTAINING 1"/>
    <property type="match status" value="1"/>
</dbReference>
<dbReference type="SUPFAM" id="SSF52540">
    <property type="entry name" value="P-loop containing nucleoside triphosphate hydrolases"/>
    <property type="match status" value="1"/>
</dbReference>
<dbReference type="GO" id="GO:0004674">
    <property type="term" value="F:protein serine/threonine kinase activity"/>
    <property type="evidence" value="ECO:0007669"/>
    <property type="project" value="UniProtKB-EC"/>
</dbReference>
<dbReference type="SMART" id="SM00220">
    <property type="entry name" value="S_TKc"/>
    <property type="match status" value="1"/>
</dbReference>
<dbReference type="Proteomes" id="UP001185028">
    <property type="component" value="Unassembled WGS sequence"/>
</dbReference>
<organism evidence="11 12">
    <name type="scientific">Paenibacillus hunanensis</name>
    <dbReference type="NCBI Taxonomy" id="539262"/>
    <lineage>
        <taxon>Bacteria</taxon>
        <taxon>Bacillati</taxon>
        <taxon>Bacillota</taxon>
        <taxon>Bacilli</taxon>
        <taxon>Bacillales</taxon>
        <taxon>Paenibacillaceae</taxon>
        <taxon>Paenibacillus</taxon>
    </lineage>
</organism>
<dbReference type="EC" id="2.7.11.1" evidence="1"/>
<feature type="domain" description="Protein kinase" evidence="10">
    <location>
        <begin position="17"/>
        <end position="262"/>
    </location>
</feature>
<evidence type="ECO:0000313" key="12">
    <source>
        <dbReference type="Proteomes" id="UP001185028"/>
    </source>
</evidence>
<evidence type="ECO:0000256" key="1">
    <source>
        <dbReference type="ARBA" id="ARBA00012513"/>
    </source>
</evidence>
<dbReference type="InterPro" id="IPR017441">
    <property type="entry name" value="Protein_kinase_ATP_BS"/>
</dbReference>
<dbReference type="Pfam" id="PF00069">
    <property type="entry name" value="Pkinase"/>
    <property type="match status" value="1"/>
</dbReference>
<evidence type="ECO:0000256" key="2">
    <source>
        <dbReference type="ARBA" id="ARBA00022527"/>
    </source>
</evidence>
<evidence type="ECO:0000259" key="10">
    <source>
        <dbReference type="PROSITE" id="PS50011"/>
    </source>
</evidence>
<sequence>MAFPTTLHEGMILDDRYQIVRRLGHGGMSQVYLAHDLKLPGKEWAIKETIAISNKYREAAAEAAMLTTLSHPFLPRIVDFINGDEVGYTYMVMDYIRGETLEEKFRTHPEQVDVPFILRCGDQLLRVLEYLHQHEPPIVFRDMKPSNVMITPDGDVRLIDFGIARTFKPEESQDTIKLGTVGFAAPEQYGGGQTDHRSDLYGLGALLLYLATGGMYSEWLAGMEGLIRTDMPQHAVQVLQRLLQPDPSHRFQSASEARQALYVKPLQRSHGQGRASTQIIQWNKTTQVIALLGASSGTGTTHTAIMLAHYLARMNHTVALVEMNSDPGAFARIQQVAVTGMNEQQRLRESRQFELEGVHYWREAARAEVVSLLSGSYQFIVLDLGRYRQNDRLEEFLRADMPIIIGSGAEWRYQDVIEMMTALKQYSREKWHYCLPLAQDEAVRRLRKELATDQVYALPWQPDPFDEDEDIAMQLAVLLQRYLPIVRKKRKFRFGLQLF</sequence>
<evidence type="ECO:0000256" key="4">
    <source>
        <dbReference type="ARBA" id="ARBA00022741"/>
    </source>
</evidence>
<gene>
    <name evidence="11" type="ORF">JOC58_003545</name>
</gene>
<keyword evidence="5 11" id="KW-0418">Kinase</keyword>
<dbReference type="InterPro" id="IPR027417">
    <property type="entry name" value="P-loop_NTPase"/>
</dbReference>
<dbReference type="Gene3D" id="3.40.50.300">
    <property type="entry name" value="P-loop containing nucleotide triphosphate hydrolases"/>
    <property type="match status" value="1"/>
</dbReference>
<evidence type="ECO:0000313" key="11">
    <source>
        <dbReference type="EMBL" id="MDR6245632.1"/>
    </source>
</evidence>
<name>A0ABU1J3T8_9BACL</name>
<evidence type="ECO:0000256" key="6">
    <source>
        <dbReference type="ARBA" id="ARBA00022840"/>
    </source>
</evidence>
<dbReference type="InterPro" id="IPR011009">
    <property type="entry name" value="Kinase-like_dom_sf"/>
</dbReference>
<accession>A0ABU1J3T8</accession>
<keyword evidence="6 9" id="KW-0067">ATP-binding</keyword>